<name>A0ABW3FXD9_9PSEU</name>
<dbReference type="InterPro" id="IPR011009">
    <property type="entry name" value="Kinase-like_dom_sf"/>
</dbReference>
<reference evidence="9" key="1">
    <citation type="journal article" date="2019" name="Int. J. Syst. Evol. Microbiol.">
        <title>The Global Catalogue of Microorganisms (GCM) 10K type strain sequencing project: providing services to taxonomists for standard genome sequencing and annotation.</title>
        <authorList>
            <consortium name="The Broad Institute Genomics Platform"/>
            <consortium name="The Broad Institute Genome Sequencing Center for Infectious Disease"/>
            <person name="Wu L."/>
            <person name="Ma J."/>
        </authorList>
    </citation>
    <scope>NUCLEOTIDE SEQUENCE [LARGE SCALE GENOMIC DNA]</scope>
    <source>
        <strain evidence="9">CCUG 56401</strain>
    </source>
</reference>
<accession>A0ABW3FXD9</accession>
<dbReference type="PANTHER" id="PTHR43289:SF34">
    <property type="entry name" value="SERINE_THREONINE-PROTEIN KINASE YBDM-RELATED"/>
    <property type="match status" value="1"/>
</dbReference>
<evidence type="ECO:0000256" key="4">
    <source>
        <dbReference type="ARBA" id="ARBA00022840"/>
    </source>
</evidence>
<dbReference type="GO" id="GO:0004674">
    <property type="term" value="F:protein serine/threonine kinase activity"/>
    <property type="evidence" value="ECO:0007669"/>
    <property type="project" value="UniProtKB-EC"/>
</dbReference>
<evidence type="ECO:0000256" key="2">
    <source>
        <dbReference type="ARBA" id="ARBA00022741"/>
    </source>
</evidence>
<organism evidence="8 9">
    <name type="scientific">Saccharopolyspora rosea</name>
    <dbReference type="NCBI Taxonomy" id="524884"/>
    <lineage>
        <taxon>Bacteria</taxon>
        <taxon>Bacillati</taxon>
        <taxon>Actinomycetota</taxon>
        <taxon>Actinomycetes</taxon>
        <taxon>Pseudonocardiales</taxon>
        <taxon>Pseudonocardiaceae</taxon>
        <taxon>Saccharopolyspora</taxon>
    </lineage>
</organism>
<keyword evidence="2 5" id="KW-0547">Nucleotide-binding</keyword>
<evidence type="ECO:0000256" key="5">
    <source>
        <dbReference type="PROSITE-ProRule" id="PRU10141"/>
    </source>
</evidence>
<dbReference type="Proteomes" id="UP001597018">
    <property type="component" value="Unassembled WGS sequence"/>
</dbReference>
<evidence type="ECO:0000256" key="6">
    <source>
        <dbReference type="SAM" id="Phobius"/>
    </source>
</evidence>
<dbReference type="EMBL" id="JBHTIW010000013">
    <property type="protein sequence ID" value="MFD0921545.1"/>
    <property type="molecule type" value="Genomic_DNA"/>
</dbReference>
<dbReference type="SUPFAM" id="SSF56112">
    <property type="entry name" value="Protein kinase-like (PK-like)"/>
    <property type="match status" value="1"/>
</dbReference>
<evidence type="ECO:0000256" key="1">
    <source>
        <dbReference type="ARBA" id="ARBA00022679"/>
    </source>
</evidence>
<keyword evidence="6" id="KW-0472">Membrane</keyword>
<evidence type="ECO:0000259" key="7">
    <source>
        <dbReference type="PROSITE" id="PS50011"/>
    </source>
</evidence>
<feature type="domain" description="Protein kinase" evidence="7">
    <location>
        <begin position="11"/>
        <end position="267"/>
    </location>
</feature>
<protein>
    <submittedName>
        <fullName evidence="8">Serine/threonine-protein kinase</fullName>
        <ecNumber evidence="8">2.7.11.1</ecNumber>
    </submittedName>
</protein>
<dbReference type="InterPro" id="IPR017441">
    <property type="entry name" value="Protein_kinase_ATP_BS"/>
</dbReference>
<dbReference type="Pfam" id="PF00069">
    <property type="entry name" value="Pkinase"/>
    <property type="match status" value="1"/>
</dbReference>
<feature type="binding site" evidence="5">
    <location>
        <position position="40"/>
    </location>
    <ligand>
        <name>ATP</name>
        <dbReference type="ChEBI" id="CHEBI:30616"/>
    </ligand>
</feature>
<dbReference type="CDD" id="cd14014">
    <property type="entry name" value="STKc_PknB_like"/>
    <property type="match status" value="1"/>
</dbReference>
<dbReference type="PROSITE" id="PS50011">
    <property type="entry name" value="PROTEIN_KINASE_DOM"/>
    <property type="match status" value="1"/>
</dbReference>
<evidence type="ECO:0000313" key="8">
    <source>
        <dbReference type="EMBL" id="MFD0921545.1"/>
    </source>
</evidence>
<dbReference type="RefSeq" id="WP_345601159.1">
    <property type="nucleotide sequence ID" value="NZ_BAABLT010000029.1"/>
</dbReference>
<dbReference type="Gene3D" id="1.10.510.10">
    <property type="entry name" value="Transferase(Phosphotransferase) domain 1"/>
    <property type="match status" value="1"/>
</dbReference>
<keyword evidence="6" id="KW-0812">Transmembrane</keyword>
<keyword evidence="3 8" id="KW-0418">Kinase</keyword>
<dbReference type="EC" id="2.7.11.1" evidence="8"/>
<comment type="caution">
    <text evidence="8">The sequence shown here is derived from an EMBL/GenBank/DDBJ whole genome shotgun (WGS) entry which is preliminary data.</text>
</comment>
<feature type="transmembrane region" description="Helical" evidence="6">
    <location>
        <begin position="295"/>
        <end position="317"/>
    </location>
</feature>
<keyword evidence="9" id="KW-1185">Reference proteome</keyword>
<dbReference type="Gene3D" id="3.30.200.20">
    <property type="entry name" value="Phosphorylase Kinase, domain 1"/>
    <property type="match status" value="1"/>
</dbReference>
<keyword evidence="6" id="KW-1133">Transmembrane helix</keyword>
<keyword evidence="4 5" id="KW-0067">ATP-binding</keyword>
<dbReference type="PROSITE" id="PS00107">
    <property type="entry name" value="PROTEIN_KINASE_ATP"/>
    <property type="match status" value="1"/>
</dbReference>
<evidence type="ECO:0000256" key="3">
    <source>
        <dbReference type="ARBA" id="ARBA00022777"/>
    </source>
</evidence>
<evidence type="ECO:0000313" key="9">
    <source>
        <dbReference type="Proteomes" id="UP001597018"/>
    </source>
</evidence>
<dbReference type="SMART" id="SM00220">
    <property type="entry name" value="S_TKc"/>
    <property type="match status" value="1"/>
</dbReference>
<keyword evidence="1 8" id="KW-0808">Transferase</keyword>
<dbReference type="PANTHER" id="PTHR43289">
    <property type="entry name" value="MITOGEN-ACTIVATED PROTEIN KINASE KINASE KINASE 20-RELATED"/>
    <property type="match status" value="1"/>
</dbReference>
<dbReference type="InterPro" id="IPR008271">
    <property type="entry name" value="Ser/Thr_kinase_AS"/>
</dbReference>
<gene>
    <name evidence="8" type="ORF">ACFQ16_17515</name>
</gene>
<dbReference type="PROSITE" id="PS00108">
    <property type="entry name" value="PROTEIN_KINASE_ST"/>
    <property type="match status" value="1"/>
</dbReference>
<dbReference type="InterPro" id="IPR000719">
    <property type="entry name" value="Prot_kinase_dom"/>
</dbReference>
<sequence length="351" mass="36932">MDDESLLGGRYRLGARLGGGGMADVYRAVDTRLDREVAVKLFRSGTDDDGRRRFAEEARILGGLNHPGLVAVHDADAVRGELYLVMELVEGRTLADVSAAGPLPPGRVAELGRQLADVLAYVHGSGIVHRDVKPSNVLVSHEGRVYLTDFGISRLSDAVGRMTSSGVVVGTAGYMAPEQVRGVGVSYPADVYALGLVLLECATGQVEYPGSGAEAAVARLARSPHIPPELPEPLNRTLREMTADDPEERPTARRCADLLGGEATETIPVVPATQPATPEPTRVQPVPAAPAGRRWPWAVAAGCAALLLVVLAVYLSLPQPATGPALPPVSGPPGVARLPDDLTNLERLVRG</sequence>
<proteinExistence type="predicted"/>